<dbReference type="Gene3D" id="3.40.50.1820">
    <property type="entry name" value="alpha/beta hydrolase"/>
    <property type="match status" value="2"/>
</dbReference>
<dbReference type="EnsemblMetazoa" id="RPRC010260-RA">
    <property type="protein sequence ID" value="RPRC010260-PA"/>
    <property type="gene ID" value="RPRC010260"/>
</dbReference>
<dbReference type="AlphaFoldDB" id="T1I1U0"/>
<dbReference type="STRING" id="13249.T1I1U0"/>
<evidence type="ECO:0000259" key="2">
    <source>
        <dbReference type="Pfam" id="PF00135"/>
    </source>
</evidence>
<dbReference type="EMBL" id="ACPB03014709">
    <property type="status" value="NOT_ANNOTATED_CDS"/>
    <property type="molecule type" value="Genomic_DNA"/>
</dbReference>
<dbReference type="VEuPathDB" id="VectorBase:RPRC010260"/>
<dbReference type="InParanoid" id="T1I1U0"/>
<protein>
    <recommendedName>
        <fullName evidence="2">Carboxylesterase type B domain-containing protein</fullName>
    </recommendedName>
</protein>
<evidence type="ECO:0000313" key="3">
    <source>
        <dbReference type="EnsemblMetazoa" id="RPRC010260-PA"/>
    </source>
</evidence>
<dbReference type="InterPro" id="IPR029058">
    <property type="entry name" value="AB_hydrolase_fold"/>
</dbReference>
<accession>T1I1U0</accession>
<dbReference type="PANTHER" id="PTHR11559">
    <property type="entry name" value="CARBOXYLESTERASE"/>
    <property type="match status" value="1"/>
</dbReference>
<evidence type="ECO:0000313" key="4">
    <source>
        <dbReference type="Proteomes" id="UP000015103"/>
    </source>
</evidence>
<proteinExistence type="predicted"/>
<keyword evidence="1" id="KW-0325">Glycoprotein</keyword>
<dbReference type="SUPFAM" id="SSF53474">
    <property type="entry name" value="alpha/beta-Hydrolases"/>
    <property type="match status" value="1"/>
</dbReference>
<dbReference type="HOGENOM" id="CLU_006586_13_2_1"/>
<dbReference type="eggNOG" id="KOG1516">
    <property type="taxonomic scope" value="Eukaryota"/>
</dbReference>
<reference evidence="3" key="1">
    <citation type="submission" date="2015-05" db="UniProtKB">
        <authorList>
            <consortium name="EnsemblMetazoa"/>
        </authorList>
    </citation>
    <scope>IDENTIFICATION</scope>
</reference>
<name>T1I1U0_RHOPR</name>
<organism evidence="3 4">
    <name type="scientific">Rhodnius prolixus</name>
    <name type="common">Triatomid bug</name>
    <dbReference type="NCBI Taxonomy" id="13249"/>
    <lineage>
        <taxon>Eukaryota</taxon>
        <taxon>Metazoa</taxon>
        <taxon>Ecdysozoa</taxon>
        <taxon>Arthropoda</taxon>
        <taxon>Hexapoda</taxon>
        <taxon>Insecta</taxon>
        <taxon>Pterygota</taxon>
        <taxon>Neoptera</taxon>
        <taxon>Paraneoptera</taxon>
        <taxon>Hemiptera</taxon>
        <taxon>Heteroptera</taxon>
        <taxon>Panheteroptera</taxon>
        <taxon>Cimicomorpha</taxon>
        <taxon>Reduviidae</taxon>
        <taxon>Triatominae</taxon>
        <taxon>Rhodnius</taxon>
    </lineage>
</organism>
<sequence>MEEQGICRLSKNGLVPYKYVVDKKMWVECPNIMISFSLIIKLILLVQFTQCNQLTVNTTYGVLRGREFTSRNGRIVAAFHGIPFAKPPLGELRFQDPQPPEPEPWVGVREAYNFGSVCVQIPYMFLQVSTTKLGNEDCLYLSVYSSNKKPRKLLPVLIYLNYGGFFLGSGEIDRSPEFFLDFDIVVVMPNYRLGVLGFLTMEDDIMPGNMGLKDQVMALMFQVDPVLVFLPIFDTNASNPFLPFNPHNVVPAPVPWIVSAAFVQAPDSLTEFDQKFNYVAPISLLFDSTASKPEHVAKHLREFYFGDQSITMKLFRNLSDQMYTDGLFIWPVVKALRKHRGPHYFYYFNYLGENSYQESFAGARVLTDVNHLSFREPTPSGFDFDWPQWNDHEQNFLSIENSGVSINSTLFSERMQFWEQRNFRDKVDGN</sequence>
<dbReference type="InterPro" id="IPR050309">
    <property type="entry name" value="Type-B_Carboxylest/Lipase"/>
</dbReference>
<keyword evidence="4" id="KW-1185">Reference proteome</keyword>
<feature type="domain" description="Carboxylesterase type B" evidence="2">
    <location>
        <begin position="53"/>
        <end position="221"/>
    </location>
</feature>
<dbReference type="Proteomes" id="UP000015103">
    <property type="component" value="Unassembled WGS sequence"/>
</dbReference>
<dbReference type="InterPro" id="IPR002018">
    <property type="entry name" value="CarbesteraseB"/>
</dbReference>
<evidence type="ECO:0000256" key="1">
    <source>
        <dbReference type="ARBA" id="ARBA00023180"/>
    </source>
</evidence>
<dbReference type="Pfam" id="PF00135">
    <property type="entry name" value="COesterase"/>
    <property type="match status" value="1"/>
</dbReference>